<feature type="repeat" description="ANK" evidence="3">
    <location>
        <begin position="1042"/>
        <end position="1077"/>
    </location>
</feature>
<evidence type="ECO:0000256" key="5">
    <source>
        <dbReference type="SAM" id="Phobius"/>
    </source>
</evidence>
<feature type="transmembrane region" description="Helical" evidence="5">
    <location>
        <begin position="263"/>
        <end position="286"/>
    </location>
</feature>
<dbReference type="AlphaFoldDB" id="A0A090M9X2"/>
<evidence type="ECO:0000256" key="4">
    <source>
        <dbReference type="SAM" id="MobiDB-lite"/>
    </source>
</evidence>
<feature type="transmembrane region" description="Helical" evidence="5">
    <location>
        <begin position="225"/>
        <end position="243"/>
    </location>
</feature>
<gene>
    <name evidence="7" type="ORF">BN851_0138980</name>
</gene>
<feature type="compositionally biased region" description="Polar residues" evidence="4">
    <location>
        <begin position="488"/>
        <end position="498"/>
    </location>
</feature>
<dbReference type="InterPro" id="IPR036770">
    <property type="entry name" value="Ankyrin_rpt-contain_sf"/>
</dbReference>
<dbReference type="PROSITE" id="PS50297">
    <property type="entry name" value="ANK_REP_REGION"/>
    <property type="match status" value="3"/>
</dbReference>
<dbReference type="PROSITE" id="PS50088">
    <property type="entry name" value="ANK_REPEAT"/>
    <property type="match status" value="3"/>
</dbReference>
<comment type="caution">
    <text evidence="7">The sequence shown here is derived from an EMBL/GenBank/DDBJ whole genome shotgun (WGS) entry which is preliminary data.</text>
</comment>
<keyword evidence="2 3" id="KW-0040">ANK repeat</keyword>
<protein>
    <submittedName>
        <fullName evidence="7">WGS project CBMG000000000 data, contig CS5907-c003342</fullName>
    </submittedName>
</protein>
<feature type="signal peptide" evidence="6">
    <location>
        <begin position="1"/>
        <end position="23"/>
    </location>
</feature>
<organism evidence="7">
    <name type="scientific">Fusarium acuminatum CS5907</name>
    <dbReference type="NCBI Taxonomy" id="1318461"/>
    <lineage>
        <taxon>Eukaryota</taxon>
        <taxon>Fungi</taxon>
        <taxon>Dikarya</taxon>
        <taxon>Ascomycota</taxon>
        <taxon>Pezizomycotina</taxon>
        <taxon>Sordariomycetes</taxon>
        <taxon>Hypocreomycetidae</taxon>
        <taxon>Hypocreales</taxon>
        <taxon>Nectriaceae</taxon>
        <taxon>Fusarium</taxon>
        <taxon>Fusarium tricinctum species complex</taxon>
    </lineage>
</organism>
<feature type="transmembrane region" description="Helical" evidence="5">
    <location>
        <begin position="381"/>
        <end position="404"/>
    </location>
</feature>
<feature type="repeat" description="ANK" evidence="3">
    <location>
        <begin position="1009"/>
        <end position="1041"/>
    </location>
</feature>
<evidence type="ECO:0000256" key="1">
    <source>
        <dbReference type="ARBA" id="ARBA00022737"/>
    </source>
</evidence>
<sequence length="1172" mass="130162">MAPEWDWALAPFTAILIATPCAALEFSDDFADNLLTDLAPVLTLFGERVTMQFLSQSTGWADVIILAMAPLGIMTIIVSAIRVGGPSWLKAAIGRSRENLAVAEVDLMSPTSTEVCELWNGREIVRSMGSAPVREFICISPRPVSGTENSSNGLEEDAFGDVKNYIQKGGAIESLTSDEEPGQSLTSWYPLIHRSPHHVVAREKRNGAPNIALNLQEHPRREAHAAALLAICLQAGVLVYSGFATYYPTLRFPKEKDTPVANYAFPCMATGTLCLVAGLLLCGHVVESSTEERVTKMADGYQAYYIRLQRYATVGDQVFGSFAIFSSDPLSTVVTSRRTVKYEPTILDQVFLAVPDYLLNLASGKRNGSARRNQRRQQHTALLASKTTIGMLFSLCGFIVQFVGLRGLHWSISVFQLGAVLIMTLVRVYIRRDFARPPLACQLPIRFELDWFAMSLMEKDPAPWLNPRSSTTDSTEEEDEDQEKIDNGSESPVSNRSWRVTTTNLTECESLKPQMPRQLSRSHEAITLRKQLGDLTGWRSIAESQAKILKLAIDLTLERLADYYPEGNLIWSVETEFNGVPSQTVNFEVTGAKRGWTAEVLEAALSLWLYSVDQQRRNFHKSHFPNSYPQWAKDMNQGGDETVNLWSGTNTQHLERHLRSLGHDSKQLRRDLQWWTPRDGEPLEVIWIESAEAPQREFRGSFDRTRAGGPGLDIPWFNEDHMEAPVIFYTTHSQRKGIAFDVDDGNPQAGGIITSRVSGTSQMFYTQELFSSFMWALAKTMTARIGGSTDLQVNTVSVDNPLDTFVLSNRILSTLISDIHNTGLASLDTVFSLVIPPLSAMNKLPDATSVITLARQEARPYEQRGDLFTAGKTYVWLVRAMSTFPSTSEVRFKATAVLLQHVKQVEKEMDHWKRCIGLHDVAGFDLLQKHQDMVVKELKADENHEVLMELHSYRNRFTKFEGVAWSKAAPEEKLPSVLGFTAAHAFAKVPRPPYDLSIYLDHINLPDAFGRTPIHYAATLAQSSIIQIVMEIKGRVDAEDLEGKTPLHYACEGVGDGTDKIVRNLLKAGAEINKQARDGSRPIHCAAESGAVETLRTLAEAGAIVDSLDVMGKTPLMLAALGAHKDAVEYLLPISNTSLRDTHGRNVLHMAALSGDTDILGLLAEDMYYSPD</sequence>
<reference evidence="7" key="1">
    <citation type="submission" date="2013-05" db="EMBL/GenBank/DDBJ databases">
        <title>Draft genome sequences of six wheat associated Fusarium spp. isolates.</title>
        <authorList>
            <person name="Moolhuijzen P.M."/>
            <person name="Manners J.M."/>
            <person name="Wilcox S."/>
            <person name="Bellgard M.I."/>
            <person name="Gardiner D.M."/>
        </authorList>
    </citation>
    <scope>NUCLEOTIDE SEQUENCE</scope>
    <source>
        <strain evidence="7">CS5907</strain>
    </source>
</reference>
<keyword evidence="5" id="KW-0472">Membrane</keyword>
<evidence type="ECO:0000313" key="7">
    <source>
        <dbReference type="EMBL" id="CEG03933.1"/>
    </source>
</evidence>
<dbReference type="InterPro" id="IPR050776">
    <property type="entry name" value="Ank_Repeat/CDKN_Inhibitor"/>
</dbReference>
<dbReference type="SUPFAM" id="SSF48403">
    <property type="entry name" value="Ankyrin repeat"/>
    <property type="match status" value="1"/>
</dbReference>
<feature type="region of interest" description="Disordered" evidence="4">
    <location>
        <begin position="463"/>
        <end position="498"/>
    </location>
</feature>
<dbReference type="InterPro" id="IPR002110">
    <property type="entry name" value="Ankyrin_rpt"/>
</dbReference>
<keyword evidence="5" id="KW-1133">Transmembrane helix</keyword>
<evidence type="ECO:0000256" key="3">
    <source>
        <dbReference type="PROSITE-ProRule" id="PRU00023"/>
    </source>
</evidence>
<feature type="transmembrane region" description="Helical" evidence="5">
    <location>
        <begin position="60"/>
        <end position="81"/>
    </location>
</feature>
<feature type="compositionally biased region" description="Acidic residues" evidence="4">
    <location>
        <begin position="474"/>
        <end position="483"/>
    </location>
</feature>
<dbReference type="Pfam" id="PF12796">
    <property type="entry name" value="Ank_2"/>
    <property type="match status" value="1"/>
</dbReference>
<keyword evidence="6" id="KW-0732">Signal</keyword>
<keyword evidence="1" id="KW-0677">Repeat</keyword>
<feature type="chain" id="PRO_5001859926" evidence="6">
    <location>
        <begin position="24"/>
        <end position="1172"/>
    </location>
</feature>
<accession>A0A090M9X2</accession>
<keyword evidence="5" id="KW-0812">Transmembrane</keyword>
<evidence type="ECO:0000256" key="2">
    <source>
        <dbReference type="ARBA" id="ARBA00023043"/>
    </source>
</evidence>
<dbReference type="SMART" id="SM00248">
    <property type="entry name" value="ANK"/>
    <property type="match status" value="5"/>
</dbReference>
<name>A0A090M9X2_9HYPO</name>
<feature type="repeat" description="ANK" evidence="3">
    <location>
        <begin position="1078"/>
        <end position="1110"/>
    </location>
</feature>
<proteinExistence type="predicted"/>
<evidence type="ECO:0000256" key="6">
    <source>
        <dbReference type="SAM" id="SignalP"/>
    </source>
</evidence>
<dbReference type="Gene3D" id="1.25.40.20">
    <property type="entry name" value="Ankyrin repeat-containing domain"/>
    <property type="match status" value="1"/>
</dbReference>
<dbReference type="PANTHER" id="PTHR24201">
    <property type="entry name" value="ANK_REP_REGION DOMAIN-CONTAINING PROTEIN"/>
    <property type="match status" value="1"/>
</dbReference>
<dbReference type="EMBL" id="CBMG010003319">
    <property type="protein sequence ID" value="CEG03933.1"/>
    <property type="molecule type" value="Genomic_DNA"/>
</dbReference>